<protein>
    <recommendedName>
        <fullName evidence="3">Restriction endonuclease</fullName>
    </recommendedName>
</protein>
<proteinExistence type="predicted"/>
<dbReference type="EMBL" id="JAUBDI010000005">
    <property type="protein sequence ID" value="MDW0113094.1"/>
    <property type="molecule type" value="Genomic_DNA"/>
</dbReference>
<gene>
    <name evidence="1" type="ORF">QT711_07840</name>
</gene>
<comment type="caution">
    <text evidence="1">The sequence shown here is derived from an EMBL/GenBank/DDBJ whole genome shotgun (WGS) entry which is preliminary data.</text>
</comment>
<keyword evidence="2" id="KW-1185">Reference proteome</keyword>
<sequence length="206" mass="24054">MNTIFIEKLLDDIYDHIKNNIRTITGNDLYSLKERFYKKCEVYKGDTKDLTGFTEVLVSMFLKAFKEELHIPLELENGVSKVGINQRKNQIDYAFLSPDRKIKYGISVKRACDSAILKDHEKNTKVINRFQKPIVLVQDLFRLDNIKNGDNGSFKSVTIIFKNIKDKDRPVMADILSEYEEYQHDYIILEGNHESLFNLLKKKLAI</sequence>
<accession>A0ABU4G7Z1</accession>
<organism evidence="1 2">
    <name type="scientific">Sporosarcina saromensis</name>
    <dbReference type="NCBI Taxonomy" id="359365"/>
    <lineage>
        <taxon>Bacteria</taxon>
        <taxon>Bacillati</taxon>
        <taxon>Bacillota</taxon>
        <taxon>Bacilli</taxon>
        <taxon>Bacillales</taxon>
        <taxon>Caryophanaceae</taxon>
        <taxon>Sporosarcina</taxon>
    </lineage>
</organism>
<name>A0ABU4G7Z1_9BACL</name>
<dbReference type="Proteomes" id="UP001282284">
    <property type="component" value="Unassembled WGS sequence"/>
</dbReference>
<dbReference type="RefSeq" id="WP_317943218.1">
    <property type="nucleotide sequence ID" value="NZ_JAUBDI010000005.1"/>
</dbReference>
<evidence type="ECO:0000313" key="2">
    <source>
        <dbReference type="Proteomes" id="UP001282284"/>
    </source>
</evidence>
<reference evidence="1 2" key="1">
    <citation type="submission" date="2023-06" db="EMBL/GenBank/DDBJ databases">
        <title>Sporosarcina sp. nov., isolated from Korean traditional fermented seafood 'Jeotgal'.</title>
        <authorList>
            <person name="Yang A.I."/>
            <person name="Shin N.-R."/>
        </authorList>
    </citation>
    <scope>NUCLEOTIDE SEQUENCE [LARGE SCALE GENOMIC DNA]</scope>
    <source>
        <strain evidence="1 2">KCTC13119</strain>
    </source>
</reference>
<evidence type="ECO:0000313" key="1">
    <source>
        <dbReference type="EMBL" id="MDW0113094.1"/>
    </source>
</evidence>
<evidence type="ECO:0008006" key="3">
    <source>
        <dbReference type="Google" id="ProtNLM"/>
    </source>
</evidence>